<dbReference type="GO" id="GO:0030416">
    <property type="term" value="P:methylamine metabolic process"/>
    <property type="evidence" value="ECO:0007669"/>
    <property type="project" value="InterPro"/>
</dbReference>
<keyword evidence="2 5" id="KW-0812">Transmembrane</keyword>
<organism evidence="7 8">
    <name type="scientific">Chitinophaga parva</name>
    <dbReference type="NCBI Taxonomy" id="2169414"/>
    <lineage>
        <taxon>Bacteria</taxon>
        <taxon>Pseudomonadati</taxon>
        <taxon>Bacteroidota</taxon>
        <taxon>Chitinophagia</taxon>
        <taxon>Chitinophagales</taxon>
        <taxon>Chitinophagaceae</taxon>
        <taxon>Chitinophaga</taxon>
    </lineage>
</organism>
<protein>
    <recommendedName>
        <fullName evidence="6">Methylamine utilisation protein MauE domain-containing protein</fullName>
    </recommendedName>
</protein>
<evidence type="ECO:0000256" key="3">
    <source>
        <dbReference type="ARBA" id="ARBA00022989"/>
    </source>
</evidence>
<evidence type="ECO:0000256" key="4">
    <source>
        <dbReference type="ARBA" id="ARBA00023136"/>
    </source>
</evidence>
<dbReference type="EMBL" id="QCYK01000001">
    <property type="protein sequence ID" value="PUZ28601.1"/>
    <property type="molecule type" value="Genomic_DNA"/>
</dbReference>
<gene>
    <name evidence="7" type="ORF">DCC81_03715</name>
</gene>
<evidence type="ECO:0000313" key="8">
    <source>
        <dbReference type="Proteomes" id="UP000244450"/>
    </source>
</evidence>
<evidence type="ECO:0000256" key="2">
    <source>
        <dbReference type="ARBA" id="ARBA00022692"/>
    </source>
</evidence>
<dbReference type="AlphaFoldDB" id="A0A2T7BLV7"/>
<reference evidence="7 8" key="1">
    <citation type="submission" date="2018-04" db="EMBL/GenBank/DDBJ databases">
        <title>Chitinophaga fuyangensis sp. nov., isolated from soil in a chemical factory.</title>
        <authorList>
            <person name="Chen K."/>
        </authorList>
    </citation>
    <scope>NUCLEOTIDE SEQUENCE [LARGE SCALE GENOMIC DNA]</scope>
    <source>
        <strain evidence="7 8">LY-1</strain>
    </source>
</reference>
<evidence type="ECO:0000256" key="1">
    <source>
        <dbReference type="ARBA" id="ARBA00004141"/>
    </source>
</evidence>
<dbReference type="RefSeq" id="WP_108685240.1">
    <property type="nucleotide sequence ID" value="NZ_QCYK01000001.1"/>
</dbReference>
<comment type="caution">
    <text evidence="7">The sequence shown here is derived from an EMBL/GenBank/DDBJ whole genome shotgun (WGS) entry which is preliminary data.</text>
</comment>
<dbReference type="GO" id="GO:0016020">
    <property type="term" value="C:membrane"/>
    <property type="evidence" value="ECO:0007669"/>
    <property type="project" value="UniProtKB-SubCell"/>
</dbReference>
<evidence type="ECO:0000259" key="6">
    <source>
        <dbReference type="Pfam" id="PF07291"/>
    </source>
</evidence>
<keyword evidence="4 5" id="KW-0472">Membrane</keyword>
<proteinExistence type="predicted"/>
<dbReference type="OrthoDB" id="680026at2"/>
<evidence type="ECO:0000256" key="5">
    <source>
        <dbReference type="SAM" id="Phobius"/>
    </source>
</evidence>
<feature type="domain" description="Methylamine utilisation protein MauE" evidence="6">
    <location>
        <begin position="5"/>
        <end position="130"/>
    </location>
</feature>
<dbReference type="InterPro" id="IPR009908">
    <property type="entry name" value="Methylamine_util_MauE"/>
</dbReference>
<evidence type="ECO:0000313" key="7">
    <source>
        <dbReference type="EMBL" id="PUZ28601.1"/>
    </source>
</evidence>
<name>A0A2T7BLV7_9BACT</name>
<accession>A0A2T7BLV7</accession>
<comment type="subcellular location">
    <subcellularLocation>
        <location evidence="1">Membrane</location>
        <topology evidence="1">Multi-pass membrane protein</topology>
    </subcellularLocation>
</comment>
<dbReference type="Pfam" id="PF07291">
    <property type="entry name" value="MauE"/>
    <property type="match status" value="1"/>
</dbReference>
<feature type="transmembrane region" description="Helical" evidence="5">
    <location>
        <begin position="45"/>
        <end position="66"/>
    </location>
</feature>
<sequence>MKRSTITVWLSLFFVVLFTYAAAMKLLTFAQFKSQLGLSPPLSAYASWLVVMVPALELASVAALLFPRTRLLGFYGVFSLMVMFTTYIIIILKFSQYVPCSCGGILQDMTWRQHLVFNIGATILAALGVLASPSWQGHRYVLGSWRL</sequence>
<keyword evidence="8" id="KW-1185">Reference proteome</keyword>
<feature type="transmembrane region" description="Helical" evidence="5">
    <location>
        <begin position="115"/>
        <end position="135"/>
    </location>
</feature>
<dbReference type="Proteomes" id="UP000244450">
    <property type="component" value="Unassembled WGS sequence"/>
</dbReference>
<feature type="transmembrane region" description="Helical" evidence="5">
    <location>
        <begin position="73"/>
        <end position="95"/>
    </location>
</feature>
<keyword evidence="3 5" id="KW-1133">Transmembrane helix</keyword>